<dbReference type="Proteomes" id="UP000027361">
    <property type="component" value="Unassembled WGS sequence"/>
</dbReference>
<name>A0A066W4E7_TILAU</name>
<organism evidence="1 2">
    <name type="scientific">Tilletiaria anomala (strain ATCC 24038 / CBS 436.72 / UBC 951)</name>
    <dbReference type="NCBI Taxonomy" id="1037660"/>
    <lineage>
        <taxon>Eukaryota</taxon>
        <taxon>Fungi</taxon>
        <taxon>Dikarya</taxon>
        <taxon>Basidiomycota</taxon>
        <taxon>Ustilaginomycotina</taxon>
        <taxon>Exobasidiomycetes</taxon>
        <taxon>Georgefischeriales</taxon>
        <taxon>Tilletiariaceae</taxon>
        <taxon>Tilletiaria</taxon>
    </lineage>
</organism>
<dbReference type="RefSeq" id="XP_013243377.1">
    <property type="nucleotide sequence ID" value="XM_013387923.1"/>
</dbReference>
<evidence type="ECO:0000313" key="1">
    <source>
        <dbReference type="EMBL" id="KDN45939.1"/>
    </source>
</evidence>
<dbReference type="GeneID" id="25261304"/>
<comment type="caution">
    <text evidence="1">The sequence shown here is derived from an EMBL/GenBank/DDBJ whole genome shotgun (WGS) entry which is preliminary data.</text>
</comment>
<dbReference type="InParanoid" id="A0A066W4E7"/>
<gene>
    <name evidence="1" type="ORF">K437DRAFT_111750</name>
</gene>
<accession>A0A066W4E7</accession>
<dbReference type="AlphaFoldDB" id="A0A066W4E7"/>
<reference evidence="1 2" key="1">
    <citation type="submission" date="2014-05" db="EMBL/GenBank/DDBJ databases">
        <title>Draft genome sequence of a rare smut relative, Tilletiaria anomala UBC 951.</title>
        <authorList>
            <consortium name="DOE Joint Genome Institute"/>
            <person name="Toome M."/>
            <person name="Kuo A."/>
            <person name="Henrissat B."/>
            <person name="Lipzen A."/>
            <person name="Tritt A."/>
            <person name="Yoshinaga Y."/>
            <person name="Zane M."/>
            <person name="Barry K."/>
            <person name="Grigoriev I.V."/>
            <person name="Spatafora J.W."/>
            <person name="Aimea M.C."/>
        </authorList>
    </citation>
    <scope>NUCLEOTIDE SEQUENCE [LARGE SCALE GENOMIC DNA]</scope>
    <source>
        <strain evidence="1 2">UBC 951</strain>
    </source>
</reference>
<proteinExistence type="predicted"/>
<dbReference type="HOGENOM" id="CLU_2265575_0_0_1"/>
<evidence type="ECO:0000313" key="2">
    <source>
        <dbReference type="Proteomes" id="UP000027361"/>
    </source>
</evidence>
<sequence>MRDIPGVLWRCASVSTSNHRAVRCLGMDASPLESGNLQAANYVTLCVYPHIVATSGLSSAMLRRCIHVGSAVPSQGRFASWPSSSHEWQNLVFILQNITTIHF</sequence>
<dbReference type="EMBL" id="JMSN01000038">
    <property type="protein sequence ID" value="KDN45939.1"/>
    <property type="molecule type" value="Genomic_DNA"/>
</dbReference>
<keyword evidence="2" id="KW-1185">Reference proteome</keyword>
<protein>
    <submittedName>
        <fullName evidence="1">Uncharacterized protein</fullName>
    </submittedName>
</protein>